<keyword evidence="1" id="KW-1133">Transmembrane helix</keyword>
<dbReference type="PROSITE" id="PS50086">
    <property type="entry name" value="TBC_RABGAP"/>
    <property type="match status" value="1"/>
</dbReference>
<dbReference type="InterPro" id="IPR035969">
    <property type="entry name" value="Rab-GAP_TBC_sf"/>
</dbReference>
<proteinExistence type="predicted"/>
<dbReference type="OrthoDB" id="10249775at2759"/>
<evidence type="ECO:0000313" key="4">
    <source>
        <dbReference type="Proteomes" id="UP000009022"/>
    </source>
</evidence>
<dbReference type="InParanoid" id="B3RX70"/>
<dbReference type="HOGENOM" id="CLU_037252_1_0_1"/>
<dbReference type="PANTHER" id="PTHR16110:SF1">
    <property type="entry name" value="TBC1 DOMAIN FAMILY MEMBER 19"/>
    <property type="match status" value="1"/>
</dbReference>
<dbReference type="SUPFAM" id="SSF47923">
    <property type="entry name" value="Ypt/Rab-GAP domain of gyp1p"/>
    <property type="match status" value="2"/>
</dbReference>
<reference evidence="3 4" key="1">
    <citation type="journal article" date="2008" name="Nature">
        <title>The Trichoplax genome and the nature of placozoans.</title>
        <authorList>
            <person name="Srivastava M."/>
            <person name="Begovic E."/>
            <person name="Chapman J."/>
            <person name="Putnam N.H."/>
            <person name="Hellsten U."/>
            <person name="Kawashima T."/>
            <person name="Kuo A."/>
            <person name="Mitros T."/>
            <person name="Salamov A."/>
            <person name="Carpenter M.L."/>
            <person name="Signorovitch A.Y."/>
            <person name="Moreno M.A."/>
            <person name="Kamm K."/>
            <person name="Grimwood J."/>
            <person name="Schmutz J."/>
            <person name="Shapiro H."/>
            <person name="Grigoriev I.V."/>
            <person name="Buss L.W."/>
            <person name="Schierwater B."/>
            <person name="Dellaporta S.L."/>
            <person name="Rokhsar D.S."/>
        </authorList>
    </citation>
    <scope>NUCLEOTIDE SEQUENCE [LARGE SCALE GENOMIC DNA]</scope>
    <source>
        <strain evidence="3 4">Grell-BS-1999</strain>
    </source>
</reference>
<dbReference type="InterPro" id="IPR000195">
    <property type="entry name" value="Rab-GAP-TBC_dom"/>
</dbReference>
<dbReference type="KEGG" id="tad:TRIADDRAFT_57017"/>
<dbReference type="STRING" id="10228.B3RX70"/>
<dbReference type="GeneID" id="6753923"/>
<dbReference type="eggNOG" id="ENOG502QSFR">
    <property type="taxonomic scope" value="Eukaryota"/>
</dbReference>
<evidence type="ECO:0000259" key="2">
    <source>
        <dbReference type="PROSITE" id="PS50086"/>
    </source>
</evidence>
<dbReference type="SMART" id="SM00164">
    <property type="entry name" value="TBC"/>
    <property type="match status" value="1"/>
</dbReference>
<dbReference type="OMA" id="XKEFFVE"/>
<keyword evidence="4" id="KW-1185">Reference proteome</keyword>
<organism evidence="3 4">
    <name type="scientific">Trichoplax adhaerens</name>
    <name type="common">Trichoplax reptans</name>
    <dbReference type="NCBI Taxonomy" id="10228"/>
    <lineage>
        <taxon>Eukaryota</taxon>
        <taxon>Metazoa</taxon>
        <taxon>Placozoa</taxon>
        <taxon>Uniplacotomia</taxon>
        <taxon>Trichoplacea</taxon>
        <taxon>Trichoplacidae</taxon>
        <taxon>Trichoplax</taxon>
    </lineage>
</organism>
<feature type="transmembrane region" description="Helical" evidence="1">
    <location>
        <begin position="494"/>
        <end position="512"/>
    </location>
</feature>
<dbReference type="AlphaFoldDB" id="B3RX70"/>
<dbReference type="Proteomes" id="UP000009022">
    <property type="component" value="Unassembled WGS sequence"/>
</dbReference>
<accession>B3RX70</accession>
<protein>
    <recommendedName>
        <fullName evidence="2">Rab-GAP TBC domain-containing protein</fullName>
    </recommendedName>
</protein>
<keyword evidence="1" id="KW-0472">Membrane</keyword>
<dbReference type="CTD" id="6753923"/>
<feature type="domain" description="Rab-GAP TBC" evidence="2">
    <location>
        <begin position="287"/>
        <end position="497"/>
    </location>
</feature>
<keyword evidence="1" id="KW-0812">Transmembrane</keyword>
<evidence type="ECO:0000313" key="3">
    <source>
        <dbReference type="EMBL" id="EDV25255.1"/>
    </source>
</evidence>
<dbReference type="EMBL" id="DS985245">
    <property type="protein sequence ID" value="EDV25255.1"/>
    <property type="molecule type" value="Genomic_DNA"/>
</dbReference>
<dbReference type="InterPro" id="IPR042507">
    <property type="entry name" value="TBC1D19"/>
</dbReference>
<sequence>MAANNDDVSGQLALEFSQTSLNYKIQEAVQEYLVKPQVTSSNVFKSLQHYLTDLGWKNAIGNQVYTRLNRYTDSSFGVSESSTYKEKLTYIRKAQENWEKKIAKSFNTMCKQQSLELVKKIQHELDLCYNSNVDRYQNILIQRSKSDEWQIRADLDSLGKFDNSSVSMLDLNDSCGYHMHEFGNLQFIYSVKDFYEIVTSVRNPAIEDNLSFFNSHWGVMNLHFKVKELEDFKKQFKDLSTNVYHSSIKDRKYQNKTARLEEERLKLGKKVVEKNHAPLSREFSKRGCPRSLRGQLWKQMLGVSLEEVDLYYYEQLVKHVCSYDMLVDKLIRKDIRLTSANDSHYFPFEDLFYQAMLAFTRDTAVLKHFNNSSATPSKAYHKGKSESPENLIIYPPNVAPICYLFEDCESIYFVLRELYTRFFFRLHTLSSHPQGILNLCVTFESLLQSHYPRLFYHLREIKAQPLKIAFKWMMFAFSGYLSPEDVLLLWDKIIAYYSLEVLSVLAVAIFAFRKDNLMQAQTLENVERIMADISQIQIIPLLQSYLFMGNL</sequence>
<gene>
    <name evidence="3" type="ORF">TRIADDRAFT_57017</name>
</gene>
<dbReference type="Gene3D" id="1.10.472.80">
    <property type="entry name" value="Ypt/Rab-GAP domain of gyp1p, domain 3"/>
    <property type="match status" value="1"/>
</dbReference>
<evidence type="ECO:0000256" key="1">
    <source>
        <dbReference type="SAM" id="Phobius"/>
    </source>
</evidence>
<dbReference type="PANTHER" id="PTHR16110">
    <property type="entry name" value="TBC1 DOMAIN FAMILY MEMBER 19"/>
    <property type="match status" value="1"/>
</dbReference>
<dbReference type="RefSeq" id="XP_002113145.1">
    <property type="nucleotide sequence ID" value="XM_002113109.1"/>
</dbReference>
<dbReference type="PhylomeDB" id="B3RX70"/>
<dbReference type="Pfam" id="PF00566">
    <property type="entry name" value="RabGAP-TBC"/>
    <property type="match status" value="1"/>
</dbReference>
<name>B3RX70_TRIAD</name>